<keyword evidence="1" id="KW-0812">Transmembrane</keyword>
<keyword evidence="1" id="KW-0472">Membrane</keyword>
<name>E8MAB3_PHOS4</name>
<evidence type="ECO:0000256" key="1">
    <source>
        <dbReference type="SAM" id="Phobius"/>
    </source>
</evidence>
<dbReference type="AlphaFoldDB" id="E8MAB3"/>
<feature type="transmembrane region" description="Helical" evidence="1">
    <location>
        <begin position="12"/>
        <end position="37"/>
    </location>
</feature>
<sequence>MRSRKRQQGLAAVELVIGLPVIMLLLLSVTEIARMFVDMNTLTKAVRVGARYAMTQSDAAGCGPIMLAQNDVKQLVVYGTLNSGTEPLLSSLSTSDISVACENNLFVTVSASITFSPAIGDKLPGTELSLAVPLNASSVMRINQ</sequence>
<dbReference type="RefSeq" id="WP_008079283.1">
    <property type="nucleotide sequence ID" value="NZ_AEVT01000093.1"/>
</dbReference>
<dbReference type="OrthoDB" id="5906122at2"/>
<accession>E8MAB3</accession>
<comment type="caution">
    <text evidence="3">The sequence shown here is derived from an EMBL/GenBank/DDBJ whole genome shotgun (WGS) entry which is preliminary data.</text>
</comment>
<protein>
    <recommendedName>
        <fullName evidence="2">TadE-like domain-containing protein</fullName>
    </recommendedName>
</protein>
<organism evidence="3 4">
    <name type="scientific">Vibrio sinaloensis DSM 21326</name>
    <dbReference type="NCBI Taxonomy" id="945550"/>
    <lineage>
        <taxon>Bacteria</taxon>
        <taxon>Pseudomonadati</taxon>
        <taxon>Pseudomonadota</taxon>
        <taxon>Gammaproteobacteria</taxon>
        <taxon>Vibrionales</taxon>
        <taxon>Vibrionaceae</taxon>
        <taxon>Vibrio</taxon>
        <taxon>Vibrio oreintalis group</taxon>
    </lineage>
</organism>
<evidence type="ECO:0000259" key="2">
    <source>
        <dbReference type="Pfam" id="PF07811"/>
    </source>
</evidence>
<dbReference type="Proteomes" id="UP000006228">
    <property type="component" value="Unassembled WGS sequence"/>
</dbReference>
<reference evidence="3 4" key="1">
    <citation type="journal article" date="2012" name="Int. J. Syst. Evol. Microbiol.">
        <title>Vibrio caribbeanicus sp. nov., isolated from the marine sponge Scleritoderma cyanea.</title>
        <authorList>
            <person name="Hoffmann M."/>
            <person name="Monday S.R."/>
            <person name="Allard M.W."/>
            <person name="Strain E.A."/>
            <person name="Whittaker P."/>
            <person name="Naum M."/>
            <person name="McCarthy P.J."/>
            <person name="Lopez J.V."/>
            <person name="Fischer M."/>
            <person name="Brown E.W."/>
        </authorList>
    </citation>
    <scope>NUCLEOTIDE SEQUENCE [LARGE SCALE GENOMIC DNA]</scope>
    <source>
        <strain evidence="4">DSMZ 21326</strain>
    </source>
</reference>
<evidence type="ECO:0000313" key="3">
    <source>
        <dbReference type="EMBL" id="EGA69062.1"/>
    </source>
</evidence>
<keyword evidence="1" id="KW-1133">Transmembrane helix</keyword>
<dbReference type="EMBL" id="AEVT01000093">
    <property type="protein sequence ID" value="EGA69062.1"/>
    <property type="molecule type" value="Genomic_DNA"/>
</dbReference>
<feature type="domain" description="TadE-like" evidence="2">
    <location>
        <begin position="9"/>
        <end position="51"/>
    </location>
</feature>
<dbReference type="GeneID" id="95570514"/>
<dbReference type="Pfam" id="PF07811">
    <property type="entry name" value="TadE"/>
    <property type="match status" value="1"/>
</dbReference>
<proteinExistence type="predicted"/>
<evidence type="ECO:0000313" key="4">
    <source>
        <dbReference type="Proteomes" id="UP000006228"/>
    </source>
</evidence>
<dbReference type="InterPro" id="IPR012495">
    <property type="entry name" value="TadE-like_dom"/>
</dbReference>
<gene>
    <name evidence="3" type="ORF">VISI1226_07143</name>
</gene>
<dbReference type="eggNOG" id="COG4961">
    <property type="taxonomic scope" value="Bacteria"/>
</dbReference>